<evidence type="ECO:0000313" key="4">
    <source>
        <dbReference type="Proteomes" id="UP000823921"/>
    </source>
</evidence>
<sequence>MNILVCVHALKGESGNVPFRSSALDGAIQTAERIPDLRITAVAMEDFDGAELLRSSMALAADKALLLQGHGPSPYDCVGLGAMLAEAVRTAEGEPDPVDAVFCGDSDLGQDGLGPALAGYLGWPQVTGVSKVEADGAGLKVWRNWEGECALLQVETPCVLSFLPSEDPASYPQLSRLMAANQAELPSRKIQTASDLRQSL</sequence>
<dbReference type="PANTHER" id="PTHR21294:SF17">
    <property type="entry name" value="PROTEIN FIXA"/>
    <property type="match status" value="1"/>
</dbReference>
<dbReference type="GO" id="GO:0009055">
    <property type="term" value="F:electron transfer activity"/>
    <property type="evidence" value="ECO:0007669"/>
    <property type="project" value="InterPro"/>
</dbReference>
<dbReference type="Proteomes" id="UP000823921">
    <property type="component" value="Unassembled WGS sequence"/>
</dbReference>
<evidence type="ECO:0000313" key="3">
    <source>
        <dbReference type="EMBL" id="HJB79584.1"/>
    </source>
</evidence>
<dbReference type="InterPro" id="IPR014729">
    <property type="entry name" value="Rossmann-like_a/b/a_fold"/>
</dbReference>
<dbReference type="EMBL" id="DWXO01000015">
    <property type="protein sequence ID" value="HJB79584.1"/>
    <property type="molecule type" value="Genomic_DNA"/>
</dbReference>
<accession>A0A9D2MKN9</accession>
<feature type="non-terminal residue" evidence="3">
    <location>
        <position position="200"/>
    </location>
</feature>
<dbReference type="Pfam" id="PF01012">
    <property type="entry name" value="ETF"/>
    <property type="match status" value="1"/>
</dbReference>
<dbReference type="InterPro" id="IPR014730">
    <property type="entry name" value="ETF_a/b_N"/>
</dbReference>
<reference evidence="3" key="2">
    <citation type="submission" date="2021-04" db="EMBL/GenBank/DDBJ databases">
        <authorList>
            <person name="Gilroy R."/>
        </authorList>
    </citation>
    <scope>NUCLEOTIDE SEQUENCE</scope>
    <source>
        <strain evidence="3">CHK192-8294</strain>
    </source>
</reference>
<dbReference type="SUPFAM" id="SSF52402">
    <property type="entry name" value="Adenine nucleotide alpha hydrolases-like"/>
    <property type="match status" value="1"/>
</dbReference>
<dbReference type="SMART" id="SM00893">
    <property type="entry name" value="ETF"/>
    <property type="match status" value="1"/>
</dbReference>
<comment type="caution">
    <text evidence="3">The sequence shown here is derived from an EMBL/GenBank/DDBJ whole genome shotgun (WGS) entry which is preliminary data.</text>
</comment>
<dbReference type="InterPro" id="IPR012255">
    <property type="entry name" value="ETF_b"/>
</dbReference>
<gene>
    <name evidence="3" type="ORF">H9712_01225</name>
</gene>
<organism evidence="3 4">
    <name type="scientific">Candidatus Flavonifractor intestinigallinarum</name>
    <dbReference type="NCBI Taxonomy" id="2838586"/>
    <lineage>
        <taxon>Bacteria</taxon>
        <taxon>Bacillati</taxon>
        <taxon>Bacillota</taxon>
        <taxon>Clostridia</taxon>
        <taxon>Eubacteriales</taxon>
        <taxon>Oscillospiraceae</taxon>
        <taxon>Flavonifractor</taxon>
    </lineage>
</organism>
<reference evidence="3" key="1">
    <citation type="journal article" date="2021" name="PeerJ">
        <title>Extensive microbial diversity within the chicken gut microbiome revealed by metagenomics and culture.</title>
        <authorList>
            <person name="Gilroy R."/>
            <person name="Ravi A."/>
            <person name="Getino M."/>
            <person name="Pursley I."/>
            <person name="Horton D.L."/>
            <person name="Alikhan N.F."/>
            <person name="Baker D."/>
            <person name="Gharbi K."/>
            <person name="Hall N."/>
            <person name="Watson M."/>
            <person name="Adriaenssens E.M."/>
            <person name="Foster-Nyarko E."/>
            <person name="Jarju S."/>
            <person name="Secka A."/>
            <person name="Antonio M."/>
            <person name="Oren A."/>
            <person name="Chaudhuri R.R."/>
            <person name="La Ragione R."/>
            <person name="Hildebrand F."/>
            <person name="Pallen M.J."/>
        </authorList>
    </citation>
    <scope>NUCLEOTIDE SEQUENCE</scope>
    <source>
        <strain evidence="3">CHK192-8294</strain>
    </source>
</reference>
<dbReference type="PANTHER" id="PTHR21294">
    <property type="entry name" value="ELECTRON TRANSFER FLAVOPROTEIN BETA-SUBUNIT"/>
    <property type="match status" value="1"/>
</dbReference>
<protein>
    <recommendedName>
        <fullName evidence="1">Electron transfer flavoprotein small subunit</fullName>
    </recommendedName>
</protein>
<proteinExistence type="predicted"/>
<name>A0A9D2MKN9_9FIRM</name>
<dbReference type="AlphaFoldDB" id="A0A9D2MKN9"/>
<dbReference type="Gene3D" id="3.40.50.620">
    <property type="entry name" value="HUPs"/>
    <property type="match status" value="1"/>
</dbReference>
<feature type="domain" description="Electron transfer flavoprotein alpha/beta-subunit N-terminal" evidence="2">
    <location>
        <begin position="5"/>
        <end position="189"/>
    </location>
</feature>
<evidence type="ECO:0000256" key="1">
    <source>
        <dbReference type="ARBA" id="ARBA00042002"/>
    </source>
</evidence>
<evidence type="ECO:0000259" key="2">
    <source>
        <dbReference type="SMART" id="SM00893"/>
    </source>
</evidence>